<dbReference type="EMBL" id="JABWDY010039489">
    <property type="protein sequence ID" value="KAF5178866.1"/>
    <property type="molecule type" value="Genomic_DNA"/>
</dbReference>
<comment type="caution">
    <text evidence="2">The sequence shown here is derived from an EMBL/GenBank/DDBJ whole genome shotgun (WGS) entry which is preliminary data.</text>
</comment>
<evidence type="ECO:0000256" key="1">
    <source>
        <dbReference type="SAM" id="MobiDB-lite"/>
    </source>
</evidence>
<gene>
    <name evidence="2" type="ORF">FRX31_031547</name>
</gene>
<organism evidence="2 3">
    <name type="scientific">Thalictrum thalictroides</name>
    <name type="common">Rue-anemone</name>
    <name type="synonym">Anemone thalictroides</name>
    <dbReference type="NCBI Taxonomy" id="46969"/>
    <lineage>
        <taxon>Eukaryota</taxon>
        <taxon>Viridiplantae</taxon>
        <taxon>Streptophyta</taxon>
        <taxon>Embryophyta</taxon>
        <taxon>Tracheophyta</taxon>
        <taxon>Spermatophyta</taxon>
        <taxon>Magnoliopsida</taxon>
        <taxon>Ranunculales</taxon>
        <taxon>Ranunculaceae</taxon>
        <taxon>Thalictroideae</taxon>
        <taxon>Thalictrum</taxon>
    </lineage>
</organism>
<evidence type="ECO:0000313" key="3">
    <source>
        <dbReference type="Proteomes" id="UP000554482"/>
    </source>
</evidence>
<evidence type="ECO:0000313" key="2">
    <source>
        <dbReference type="EMBL" id="KAF5178866.1"/>
    </source>
</evidence>
<proteinExistence type="predicted"/>
<name>A0A7J6V1K6_THATH</name>
<dbReference type="AlphaFoldDB" id="A0A7J6V1K6"/>
<feature type="region of interest" description="Disordered" evidence="1">
    <location>
        <begin position="122"/>
        <end position="150"/>
    </location>
</feature>
<sequence length="150" mass="17133">MPKLFLPLNFSMSNFKVDTFPLEPEDGSDIPITFKHQQTNQTNETQKSFTKTTRKPKIGFSTKPGKQNRNFKELLRTEYFEPENVPYTVGKPEEFSFQPKKRINVSISEHKVMAVLLQGIKSGQIPKNKQNPSNNVLQSLLQPKGTTFSS</sequence>
<feature type="compositionally biased region" description="Polar residues" evidence="1">
    <location>
        <begin position="35"/>
        <end position="51"/>
    </location>
</feature>
<feature type="compositionally biased region" description="Polar residues" evidence="1">
    <location>
        <begin position="125"/>
        <end position="150"/>
    </location>
</feature>
<dbReference type="Proteomes" id="UP000554482">
    <property type="component" value="Unassembled WGS sequence"/>
</dbReference>
<feature type="region of interest" description="Disordered" evidence="1">
    <location>
        <begin position="28"/>
        <end position="66"/>
    </location>
</feature>
<reference evidence="2 3" key="1">
    <citation type="submission" date="2020-06" db="EMBL/GenBank/DDBJ databases">
        <title>Transcriptomic and genomic resources for Thalictrum thalictroides and T. hernandezii: Facilitating candidate gene discovery in an emerging model plant lineage.</title>
        <authorList>
            <person name="Arias T."/>
            <person name="Riano-Pachon D.M."/>
            <person name="Di Stilio V.S."/>
        </authorList>
    </citation>
    <scope>NUCLEOTIDE SEQUENCE [LARGE SCALE GENOMIC DNA]</scope>
    <source>
        <strain evidence="3">cv. WT478/WT964</strain>
        <tissue evidence="2">Leaves</tissue>
    </source>
</reference>
<keyword evidence="3" id="KW-1185">Reference proteome</keyword>
<protein>
    <submittedName>
        <fullName evidence="2">Uncharacterized protein</fullName>
    </submittedName>
</protein>
<accession>A0A7J6V1K6</accession>